<feature type="region of interest" description="Disordered" evidence="1">
    <location>
        <begin position="24"/>
        <end position="49"/>
    </location>
</feature>
<accession>A0A183DNF2</accession>
<evidence type="ECO:0000256" key="1">
    <source>
        <dbReference type="SAM" id="MobiDB-lite"/>
    </source>
</evidence>
<evidence type="ECO:0000313" key="2">
    <source>
        <dbReference type="EMBL" id="VDN17180.1"/>
    </source>
</evidence>
<organism evidence="4">
    <name type="scientific">Gongylonema pulchrum</name>
    <dbReference type="NCBI Taxonomy" id="637853"/>
    <lineage>
        <taxon>Eukaryota</taxon>
        <taxon>Metazoa</taxon>
        <taxon>Ecdysozoa</taxon>
        <taxon>Nematoda</taxon>
        <taxon>Chromadorea</taxon>
        <taxon>Rhabditida</taxon>
        <taxon>Spirurina</taxon>
        <taxon>Spiruromorpha</taxon>
        <taxon>Spiruroidea</taxon>
        <taxon>Gongylonematidae</taxon>
        <taxon>Gongylonema</taxon>
    </lineage>
</organism>
<keyword evidence="3" id="KW-1185">Reference proteome</keyword>
<evidence type="ECO:0000313" key="3">
    <source>
        <dbReference type="Proteomes" id="UP000271098"/>
    </source>
</evidence>
<reference evidence="4" key="1">
    <citation type="submission" date="2016-06" db="UniProtKB">
        <authorList>
            <consortium name="WormBaseParasite"/>
        </authorList>
    </citation>
    <scope>IDENTIFICATION</scope>
</reference>
<dbReference type="EMBL" id="UYRT01077897">
    <property type="protein sequence ID" value="VDN17180.1"/>
    <property type="molecule type" value="Genomic_DNA"/>
</dbReference>
<dbReference type="WBParaSite" id="GPUH_0001025601-mRNA-1">
    <property type="protein sequence ID" value="GPUH_0001025601-mRNA-1"/>
    <property type="gene ID" value="GPUH_0001025601"/>
</dbReference>
<feature type="compositionally biased region" description="Basic and acidic residues" evidence="1">
    <location>
        <begin position="35"/>
        <end position="47"/>
    </location>
</feature>
<proteinExistence type="predicted"/>
<name>A0A183DNF2_9BILA</name>
<reference evidence="2 3" key="2">
    <citation type="submission" date="2018-11" db="EMBL/GenBank/DDBJ databases">
        <authorList>
            <consortium name="Pathogen Informatics"/>
        </authorList>
    </citation>
    <scope>NUCLEOTIDE SEQUENCE [LARGE SCALE GENOMIC DNA]</scope>
</reference>
<evidence type="ECO:0000313" key="4">
    <source>
        <dbReference type="WBParaSite" id="GPUH_0001025601-mRNA-1"/>
    </source>
</evidence>
<gene>
    <name evidence="2" type="ORF">GPUH_LOCUS10243</name>
</gene>
<dbReference type="Proteomes" id="UP000271098">
    <property type="component" value="Unassembled WGS sequence"/>
</dbReference>
<protein>
    <submittedName>
        <fullName evidence="2 4">Uncharacterized protein</fullName>
    </submittedName>
</protein>
<dbReference type="AlphaFoldDB" id="A0A183DNF2"/>
<sequence length="66" mass="7655">MMRPRRKDGLLLGTDKKYRDMKQRNGQHSSLKLLHRSDTEDQVERGRASRNQCTVAVPFRGLTAQD</sequence>